<dbReference type="InterPro" id="IPR044730">
    <property type="entry name" value="RNase_H-like_dom_plant"/>
</dbReference>
<accession>A0A9D3ZM40</accession>
<dbReference type="EMBL" id="JAIQCV010000011">
    <property type="protein sequence ID" value="KAH1047088.1"/>
    <property type="molecule type" value="Genomic_DNA"/>
</dbReference>
<protein>
    <recommendedName>
        <fullName evidence="1">RNase H type-1 domain-containing protein</fullName>
    </recommendedName>
</protein>
<gene>
    <name evidence="2" type="ORF">J1N35_037872</name>
</gene>
<reference evidence="2 3" key="1">
    <citation type="journal article" date="2021" name="Plant Biotechnol. J.">
        <title>Multi-omics assisted identification of the key and species-specific regulatory components of drought-tolerant mechanisms in Gossypium stocksii.</title>
        <authorList>
            <person name="Yu D."/>
            <person name="Ke L."/>
            <person name="Zhang D."/>
            <person name="Wu Y."/>
            <person name="Sun Y."/>
            <person name="Mei J."/>
            <person name="Sun J."/>
            <person name="Sun Y."/>
        </authorList>
    </citation>
    <scope>NUCLEOTIDE SEQUENCE [LARGE SCALE GENOMIC DNA]</scope>
    <source>
        <strain evidence="3">cv. E1</strain>
        <tissue evidence="2">Leaf</tissue>
    </source>
</reference>
<sequence length="73" mass="8205">MEAWIRQNCDRAVDTSNNLASAEGIFRNCYGCWITGFSRFLGLSTVMQAELWAVYDSLSIAWEAGCKKGFGRM</sequence>
<dbReference type="OrthoDB" id="1002594at2759"/>
<evidence type="ECO:0000313" key="2">
    <source>
        <dbReference type="EMBL" id="KAH1047088.1"/>
    </source>
</evidence>
<name>A0A9D3ZM40_9ROSI</name>
<dbReference type="InterPro" id="IPR002156">
    <property type="entry name" value="RNaseH_domain"/>
</dbReference>
<dbReference type="CDD" id="cd06222">
    <property type="entry name" value="RNase_H_like"/>
    <property type="match status" value="1"/>
</dbReference>
<comment type="caution">
    <text evidence="2">The sequence shown here is derived from an EMBL/GenBank/DDBJ whole genome shotgun (WGS) entry which is preliminary data.</text>
</comment>
<dbReference type="InterPro" id="IPR053151">
    <property type="entry name" value="RNase_H-like"/>
</dbReference>
<organism evidence="2 3">
    <name type="scientific">Gossypium stocksii</name>
    <dbReference type="NCBI Taxonomy" id="47602"/>
    <lineage>
        <taxon>Eukaryota</taxon>
        <taxon>Viridiplantae</taxon>
        <taxon>Streptophyta</taxon>
        <taxon>Embryophyta</taxon>
        <taxon>Tracheophyta</taxon>
        <taxon>Spermatophyta</taxon>
        <taxon>Magnoliopsida</taxon>
        <taxon>eudicotyledons</taxon>
        <taxon>Gunneridae</taxon>
        <taxon>Pentapetalae</taxon>
        <taxon>rosids</taxon>
        <taxon>malvids</taxon>
        <taxon>Malvales</taxon>
        <taxon>Malvaceae</taxon>
        <taxon>Malvoideae</taxon>
        <taxon>Gossypium</taxon>
    </lineage>
</organism>
<dbReference type="Proteomes" id="UP000828251">
    <property type="component" value="Unassembled WGS sequence"/>
</dbReference>
<dbReference type="PANTHER" id="PTHR47723">
    <property type="entry name" value="OS05G0353850 PROTEIN"/>
    <property type="match status" value="1"/>
</dbReference>
<evidence type="ECO:0000313" key="3">
    <source>
        <dbReference type="Proteomes" id="UP000828251"/>
    </source>
</evidence>
<dbReference type="AlphaFoldDB" id="A0A9D3ZM40"/>
<dbReference type="GO" id="GO:0004523">
    <property type="term" value="F:RNA-DNA hybrid ribonuclease activity"/>
    <property type="evidence" value="ECO:0007669"/>
    <property type="project" value="InterPro"/>
</dbReference>
<evidence type="ECO:0000259" key="1">
    <source>
        <dbReference type="Pfam" id="PF13456"/>
    </source>
</evidence>
<dbReference type="Pfam" id="PF13456">
    <property type="entry name" value="RVT_3"/>
    <property type="match status" value="1"/>
</dbReference>
<dbReference type="PANTHER" id="PTHR47723:SF13">
    <property type="entry name" value="PUTATIVE-RELATED"/>
    <property type="match status" value="1"/>
</dbReference>
<dbReference type="GO" id="GO:0003676">
    <property type="term" value="F:nucleic acid binding"/>
    <property type="evidence" value="ECO:0007669"/>
    <property type="project" value="InterPro"/>
</dbReference>
<proteinExistence type="predicted"/>
<keyword evidence="3" id="KW-1185">Reference proteome</keyword>
<feature type="domain" description="RNase H type-1" evidence="1">
    <location>
        <begin position="8"/>
        <end position="67"/>
    </location>
</feature>